<dbReference type="Proteomes" id="UP000076761">
    <property type="component" value="Unassembled WGS sequence"/>
</dbReference>
<evidence type="ECO:0000313" key="1">
    <source>
        <dbReference type="EMBL" id="KZT22969.1"/>
    </source>
</evidence>
<dbReference type="EMBL" id="KV425590">
    <property type="protein sequence ID" value="KZT22969.1"/>
    <property type="molecule type" value="Genomic_DNA"/>
</dbReference>
<dbReference type="AlphaFoldDB" id="A0A165QWG1"/>
<dbReference type="InParanoid" id="A0A165QWG1"/>
<accession>A0A165QWG1</accession>
<name>A0A165QWG1_9AGAM</name>
<evidence type="ECO:0000313" key="2">
    <source>
        <dbReference type="Proteomes" id="UP000076761"/>
    </source>
</evidence>
<organism evidence="1 2">
    <name type="scientific">Neolentinus lepideus HHB14362 ss-1</name>
    <dbReference type="NCBI Taxonomy" id="1314782"/>
    <lineage>
        <taxon>Eukaryota</taxon>
        <taxon>Fungi</taxon>
        <taxon>Dikarya</taxon>
        <taxon>Basidiomycota</taxon>
        <taxon>Agaricomycotina</taxon>
        <taxon>Agaricomycetes</taxon>
        <taxon>Gloeophyllales</taxon>
        <taxon>Gloeophyllaceae</taxon>
        <taxon>Neolentinus</taxon>
    </lineage>
</organism>
<gene>
    <name evidence="1" type="ORF">NEOLEDRAFT_1180545</name>
</gene>
<reference evidence="1 2" key="1">
    <citation type="journal article" date="2016" name="Mol. Biol. Evol.">
        <title>Comparative Genomics of Early-Diverging Mushroom-Forming Fungi Provides Insights into the Origins of Lignocellulose Decay Capabilities.</title>
        <authorList>
            <person name="Nagy L.G."/>
            <person name="Riley R."/>
            <person name="Tritt A."/>
            <person name="Adam C."/>
            <person name="Daum C."/>
            <person name="Floudas D."/>
            <person name="Sun H."/>
            <person name="Yadav J.S."/>
            <person name="Pangilinan J."/>
            <person name="Larsson K.H."/>
            <person name="Matsuura K."/>
            <person name="Barry K."/>
            <person name="Labutti K."/>
            <person name="Kuo R."/>
            <person name="Ohm R.A."/>
            <person name="Bhattacharya S.S."/>
            <person name="Shirouzu T."/>
            <person name="Yoshinaga Y."/>
            <person name="Martin F.M."/>
            <person name="Grigoriev I.V."/>
            <person name="Hibbett D.S."/>
        </authorList>
    </citation>
    <scope>NUCLEOTIDE SEQUENCE [LARGE SCALE GENOMIC DNA]</scope>
    <source>
        <strain evidence="1 2">HHB14362 ss-1</strain>
    </source>
</reference>
<protein>
    <submittedName>
        <fullName evidence="1">Uncharacterized protein</fullName>
    </submittedName>
</protein>
<proteinExistence type="predicted"/>
<keyword evidence="2" id="KW-1185">Reference proteome</keyword>
<sequence length="114" mass="12893">MWNHWELNWREEVRAEATSFGVIPSEGFVVFADKVVQQVKFFGVQKVGAVDLVESVAAFLGVGERVAGDVSFDSEFFWEGRADGADLKGDWFILLFRLHKGVKRHIGVLFLSIF</sequence>